<dbReference type="InterPro" id="IPR011009">
    <property type="entry name" value="Kinase-like_dom_sf"/>
</dbReference>
<dbReference type="SUPFAM" id="SSF56112">
    <property type="entry name" value="Protein kinase-like (PK-like)"/>
    <property type="match status" value="1"/>
</dbReference>
<protein>
    <recommendedName>
        <fullName evidence="1">Protein kinase domain-containing protein</fullName>
    </recommendedName>
</protein>
<dbReference type="Proteomes" id="UP001337655">
    <property type="component" value="Unassembled WGS sequence"/>
</dbReference>
<sequence length="329" mass="37935">MEQEPQISSEEHFRRSHRIIKFLASGSNGSCHLTIARDDLDRIRTAYQCHGSRDKLCSNLRECLVVVKFYTPHSLDGFDLENEVALLEMPVLRHKPQITSLINFFREDTCQWMTMEYVPGSTLTALVKNCYQHIHLGLQWHIALQIANALLLFHWGITDSEDMTPHSKHYPKLTYMDMHGGKFLLGFDVVLSDFGRSWEYDESRPHDPDTPGRFRACRRQDYEKLGCMMQKIFVTTKVGKVNSICKHCGCSTCRACPDFNCKGCFRVASGPSVRPQLSVEERQFLSWAKKLRRSVAETEEDLAALLKQFTDVARTQQRWDVPLIMPSEI</sequence>
<dbReference type="AlphaFoldDB" id="A0AAV9PQK7"/>
<dbReference type="EMBL" id="JAVRRT010000002">
    <property type="protein sequence ID" value="KAK5174574.1"/>
    <property type="molecule type" value="Genomic_DNA"/>
</dbReference>
<proteinExistence type="predicted"/>
<dbReference type="SMART" id="SM00220">
    <property type="entry name" value="S_TKc"/>
    <property type="match status" value="1"/>
</dbReference>
<gene>
    <name evidence="2" type="ORF">LTR77_001655</name>
</gene>
<dbReference type="GO" id="GO:0004672">
    <property type="term" value="F:protein kinase activity"/>
    <property type="evidence" value="ECO:0007669"/>
    <property type="project" value="InterPro"/>
</dbReference>
<dbReference type="GeneID" id="89923003"/>
<dbReference type="GO" id="GO:0005524">
    <property type="term" value="F:ATP binding"/>
    <property type="evidence" value="ECO:0007669"/>
    <property type="project" value="InterPro"/>
</dbReference>
<name>A0AAV9PQK7_9PEZI</name>
<organism evidence="2 3">
    <name type="scientific">Saxophila tyrrhenica</name>
    <dbReference type="NCBI Taxonomy" id="1690608"/>
    <lineage>
        <taxon>Eukaryota</taxon>
        <taxon>Fungi</taxon>
        <taxon>Dikarya</taxon>
        <taxon>Ascomycota</taxon>
        <taxon>Pezizomycotina</taxon>
        <taxon>Dothideomycetes</taxon>
        <taxon>Dothideomycetidae</taxon>
        <taxon>Mycosphaerellales</taxon>
        <taxon>Extremaceae</taxon>
        <taxon>Saxophila</taxon>
    </lineage>
</organism>
<comment type="caution">
    <text evidence="2">The sequence shown here is derived from an EMBL/GenBank/DDBJ whole genome shotgun (WGS) entry which is preliminary data.</text>
</comment>
<dbReference type="InterPro" id="IPR000719">
    <property type="entry name" value="Prot_kinase_dom"/>
</dbReference>
<feature type="domain" description="Protein kinase" evidence="1">
    <location>
        <begin position="17"/>
        <end position="329"/>
    </location>
</feature>
<evidence type="ECO:0000259" key="1">
    <source>
        <dbReference type="PROSITE" id="PS50011"/>
    </source>
</evidence>
<reference evidence="2 3" key="1">
    <citation type="submission" date="2023-08" db="EMBL/GenBank/DDBJ databases">
        <title>Black Yeasts Isolated from many extreme environments.</title>
        <authorList>
            <person name="Coleine C."/>
            <person name="Stajich J.E."/>
            <person name="Selbmann L."/>
        </authorList>
    </citation>
    <scope>NUCLEOTIDE SEQUENCE [LARGE SCALE GENOMIC DNA]</scope>
    <source>
        <strain evidence="2 3">CCFEE 5935</strain>
    </source>
</reference>
<keyword evidence="3" id="KW-1185">Reference proteome</keyword>
<dbReference type="PROSITE" id="PS50011">
    <property type="entry name" value="PROTEIN_KINASE_DOM"/>
    <property type="match status" value="1"/>
</dbReference>
<dbReference type="Gene3D" id="1.10.510.10">
    <property type="entry name" value="Transferase(Phosphotransferase) domain 1"/>
    <property type="match status" value="1"/>
</dbReference>
<evidence type="ECO:0000313" key="2">
    <source>
        <dbReference type="EMBL" id="KAK5174574.1"/>
    </source>
</evidence>
<evidence type="ECO:0000313" key="3">
    <source>
        <dbReference type="Proteomes" id="UP001337655"/>
    </source>
</evidence>
<accession>A0AAV9PQK7</accession>
<dbReference type="RefSeq" id="XP_064663243.1">
    <property type="nucleotide sequence ID" value="XM_064798916.1"/>
</dbReference>